<name>A0A370C0E6_ASPNG</name>
<proteinExistence type="predicted"/>
<dbReference type="GO" id="GO:0016279">
    <property type="term" value="F:protein-lysine N-methyltransferase activity"/>
    <property type="evidence" value="ECO:0007669"/>
    <property type="project" value="TreeGrafter"/>
</dbReference>
<dbReference type="InterPro" id="IPR046341">
    <property type="entry name" value="SET_dom_sf"/>
</dbReference>
<evidence type="ECO:0000313" key="1">
    <source>
        <dbReference type="EMBL" id="RDH20178.1"/>
    </source>
</evidence>
<dbReference type="Proteomes" id="UP000253845">
    <property type="component" value="Unassembled WGS sequence"/>
</dbReference>
<dbReference type="EMBL" id="KZ851915">
    <property type="protein sequence ID" value="RDH20178.1"/>
    <property type="molecule type" value="Genomic_DNA"/>
</dbReference>
<dbReference type="FunFam" id="3.90.1410.10:FF:000039">
    <property type="entry name" value="SET domain protein (AFU_orthologue AFUA_4G11040)"/>
    <property type="match status" value="1"/>
</dbReference>
<dbReference type="SUPFAM" id="SSF82199">
    <property type="entry name" value="SET domain"/>
    <property type="match status" value="1"/>
</dbReference>
<dbReference type="AlphaFoldDB" id="A0A370C0E6"/>
<accession>A0A370C0E6</accession>
<dbReference type="PANTHER" id="PTHR13271">
    <property type="entry name" value="UNCHARACTERIZED PUTATIVE METHYLTRANSFERASE"/>
    <property type="match status" value="1"/>
</dbReference>
<dbReference type="PANTHER" id="PTHR13271:SF135">
    <property type="entry name" value="SET DOMAIN PROTEIN (AFU_ORTHOLOGUE AFUA_4G11040)"/>
    <property type="match status" value="1"/>
</dbReference>
<reference evidence="1 2" key="1">
    <citation type="submission" date="2018-07" db="EMBL/GenBank/DDBJ databases">
        <title>Section-level genome sequencing of Aspergillus section Nigri to investigate inter- and intra-species variation.</title>
        <authorList>
            <consortium name="DOE Joint Genome Institute"/>
            <person name="Vesth T.C."/>
            <person name="Nybo J.L."/>
            <person name="Theobald S."/>
            <person name="Frisvad J.C."/>
            <person name="Larsen T.O."/>
            <person name="Nielsen K.F."/>
            <person name="Hoof J.B."/>
            <person name="Brandl J."/>
            <person name="Salamov A."/>
            <person name="Riley R."/>
            <person name="Gladden J.M."/>
            <person name="Phatale P."/>
            <person name="Nielsen M.T."/>
            <person name="Lyhne E.K."/>
            <person name="Kogle M.E."/>
            <person name="Strasser K."/>
            <person name="McDonnell E."/>
            <person name="Barry K."/>
            <person name="Clum A."/>
            <person name="Chen C."/>
            <person name="Nolan M."/>
            <person name="Sandor L."/>
            <person name="Kuo A."/>
            <person name="Lipzen A."/>
            <person name="Hainaut M."/>
            <person name="Drula E."/>
            <person name="Tsang A."/>
            <person name="Magnuson J.K."/>
            <person name="Henrissat B."/>
            <person name="Wiebenga A."/>
            <person name="Simmons B.A."/>
            <person name="Makela M.R."/>
            <person name="De vries R.P."/>
            <person name="Grigoriev I.V."/>
            <person name="Mortensen U.H."/>
            <person name="Baker S.E."/>
            <person name="Andersen M.R."/>
        </authorList>
    </citation>
    <scope>NUCLEOTIDE SEQUENCE [LARGE SCALE GENOMIC DNA]</scope>
    <source>
        <strain evidence="1 2">ATCC 13496</strain>
    </source>
</reference>
<dbReference type="VEuPathDB" id="FungiDB:M747DRAFT_370418"/>
<gene>
    <name evidence="1" type="ORF">M747DRAFT_370418</name>
</gene>
<dbReference type="InterPro" id="IPR050600">
    <property type="entry name" value="SETD3_SETD6_MTase"/>
</dbReference>
<protein>
    <submittedName>
        <fullName evidence="1">SET domain protein</fullName>
    </submittedName>
</protein>
<evidence type="ECO:0000313" key="2">
    <source>
        <dbReference type="Proteomes" id="UP000253845"/>
    </source>
</evidence>
<dbReference type="Gene3D" id="3.90.1410.10">
    <property type="entry name" value="set domain protein methyltransferase, domain 1"/>
    <property type="match status" value="1"/>
</dbReference>
<sequence length="699" mass="78098">MASAPSGPPRSGDDASLQIYFDLLDWMVNNGGHLHESVQIAKDESRGVHLQVKKDWKNAVPTDTHIIKTPLAATMSYFNVVNYTADSVSFSAHGLHFPQSFVDAVGEKESTIFFLIGQYLRGTEGFWYPYIRTLPQPGSLTTPPYYEGEDLQWLDGTSLLAAREKRLEVLKEKYEKGSTELRNAGFEGADAYTWDLYLWAASMFISRAFSAKVLSGVFPETDLSEEKLSVLLPIIDMGNHRPLAKVEWRAGKDDIAFVVLEDVWAGQEISNNYGPRNNEQLMMNYGFCIPGNPCDHRIVSLRAPPGSPLYMAKSHQLQMYPDLAGGETEDHYYVFNVFYPLLAPDMSMEHSIFSPALLDAVSVLAANNRELETLEITSQGIKIPNAYGNSRALLAALSQVIIEVVTHAAKLRPSGEDLQTPSNLKQTHAKVYRDSQIMLSETALVVAAWTLGRARQHNFTGTWEETKRLLGAHMGRIPTGKFPDEVFSRLQVRILERKSLLTNNGELFTLGELPNLLPTAMQQPCKACFQDILSVSESAIPMLRGSGGSSPFAFPMFLCLVAAAHTASQSSASEGPQLPPRLSRWASFLLENYPPPPNDVAWALEDEDDEHIVSLFDEALEKMRTQNAGVFENLAPYTGDWQKDDWWLSPNWLRWGWMIGEQECVQIPEDPLQFLATEGGAQVRLMTENYLYVPGEAYE</sequence>
<organism evidence="1 2">
    <name type="scientific">Aspergillus niger ATCC 13496</name>
    <dbReference type="NCBI Taxonomy" id="1353008"/>
    <lineage>
        <taxon>Eukaryota</taxon>
        <taxon>Fungi</taxon>
        <taxon>Dikarya</taxon>
        <taxon>Ascomycota</taxon>
        <taxon>Pezizomycotina</taxon>
        <taxon>Eurotiomycetes</taxon>
        <taxon>Eurotiomycetidae</taxon>
        <taxon>Eurotiales</taxon>
        <taxon>Aspergillaceae</taxon>
        <taxon>Aspergillus</taxon>
        <taxon>Aspergillus subgen. Circumdati</taxon>
    </lineage>
</organism>